<dbReference type="AlphaFoldDB" id="A0A9P3ZJN4"/>
<evidence type="ECO:0000313" key="3">
    <source>
        <dbReference type="Proteomes" id="UP000323119"/>
    </source>
</evidence>
<dbReference type="GO" id="GO:0004534">
    <property type="term" value="F:5'-3' RNA exonuclease activity"/>
    <property type="evidence" value="ECO:0007669"/>
    <property type="project" value="TreeGrafter"/>
</dbReference>
<dbReference type="InterPro" id="IPR004013">
    <property type="entry name" value="PHP_dom"/>
</dbReference>
<organism evidence="2 3">
    <name type="scientific">Alistipes onderdonkii</name>
    <dbReference type="NCBI Taxonomy" id="328813"/>
    <lineage>
        <taxon>Bacteria</taxon>
        <taxon>Pseudomonadati</taxon>
        <taxon>Bacteroidota</taxon>
        <taxon>Bacteroidia</taxon>
        <taxon>Bacteroidales</taxon>
        <taxon>Rikenellaceae</taxon>
        <taxon>Alistipes</taxon>
    </lineage>
</organism>
<name>A0A9P3ZJN4_9BACT</name>
<dbReference type="EMBL" id="VVUY01000005">
    <property type="protein sequence ID" value="KAA2561704.1"/>
    <property type="molecule type" value="Genomic_DNA"/>
</dbReference>
<dbReference type="PANTHER" id="PTHR42924:SF3">
    <property type="entry name" value="POLYMERASE_HISTIDINOL PHOSPHATASE N-TERMINAL DOMAIN-CONTAINING PROTEIN"/>
    <property type="match status" value="1"/>
</dbReference>
<protein>
    <recommendedName>
        <fullName evidence="1">Polymerase/histidinol phosphatase N-terminal domain-containing protein</fullName>
    </recommendedName>
</protein>
<dbReference type="SUPFAM" id="SSF89550">
    <property type="entry name" value="PHP domain-like"/>
    <property type="match status" value="1"/>
</dbReference>
<dbReference type="Pfam" id="PF02811">
    <property type="entry name" value="PHP"/>
    <property type="match status" value="1"/>
</dbReference>
<reference evidence="2 3" key="1">
    <citation type="journal article" date="2019" name="Nat. Med.">
        <title>A library of human gut bacterial isolates paired with longitudinal multiomics data enables mechanistic microbiome research.</title>
        <authorList>
            <person name="Poyet M."/>
            <person name="Groussin M."/>
            <person name="Gibbons S.M."/>
            <person name="Avila-Pacheco J."/>
            <person name="Jiang X."/>
            <person name="Kearney S.M."/>
            <person name="Perrotta A.R."/>
            <person name="Berdy B."/>
            <person name="Zhao S."/>
            <person name="Lieberman T.D."/>
            <person name="Swanson P.K."/>
            <person name="Smith M."/>
            <person name="Roesemann S."/>
            <person name="Alexander J.E."/>
            <person name="Rich S.A."/>
            <person name="Livny J."/>
            <person name="Vlamakis H."/>
            <person name="Clish C."/>
            <person name="Bullock K."/>
            <person name="Deik A."/>
            <person name="Scott J."/>
            <person name="Pierce K.A."/>
            <person name="Xavier R.J."/>
            <person name="Alm E.J."/>
        </authorList>
    </citation>
    <scope>NUCLEOTIDE SEQUENCE [LARGE SCALE GENOMIC DNA]</scope>
    <source>
        <strain evidence="2 3">BIOML-A204</strain>
    </source>
</reference>
<dbReference type="Gene3D" id="3.20.20.140">
    <property type="entry name" value="Metal-dependent hydrolases"/>
    <property type="match status" value="1"/>
</dbReference>
<dbReference type="SMART" id="SM00481">
    <property type="entry name" value="POLIIIAc"/>
    <property type="match status" value="1"/>
</dbReference>
<gene>
    <name evidence="2" type="ORF">F2S36_07030</name>
</gene>
<dbReference type="GO" id="GO:0035312">
    <property type="term" value="F:5'-3' DNA exonuclease activity"/>
    <property type="evidence" value="ECO:0007669"/>
    <property type="project" value="TreeGrafter"/>
</dbReference>
<sequence>MPSRLRLSESRSPGTCPRWADSARRRRRNAFRPFTVIHRPETMKKILLTILLSAAAMVAAAQIRNEHVYKFPERDAFYTRNELRLPDIAGYETLTGDFHIHTVFSDGKVWPDVRVNEAWRDGLDVIAVTDHLEYRPHGKKIEGDLNEPYRIAAKRGEQLGILVIPGCEITRQKPVGHINALFIEDANPMLCDEPQQAMDEARRQNAVVMLNHPGWPDDHFKLSDIQRRWFDEKRFHAIEIYNWLEAYPNAADLISERGVAYMSNSDIHQPIADRYGVGRGLRPMTILFCREHTLAGVREAIEASRTLAYFNGILVGRADLLTQFVKACLTWHPVCPAEGRYEITNTSELPFELLVGEACYDIAPNSTIRFTMKTPQPMMLKNCFTGRDRRLEIVW</sequence>
<feature type="domain" description="Polymerase/histidinol phosphatase N-terminal" evidence="1">
    <location>
        <begin position="96"/>
        <end position="173"/>
    </location>
</feature>
<proteinExistence type="predicted"/>
<dbReference type="InterPro" id="IPR052018">
    <property type="entry name" value="PHP_domain"/>
</dbReference>
<comment type="caution">
    <text evidence="2">The sequence shown here is derived from an EMBL/GenBank/DDBJ whole genome shotgun (WGS) entry which is preliminary data.</text>
</comment>
<accession>A0A9P3ZJN4</accession>
<dbReference type="InterPro" id="IPR016195">
    <property type="entry name" value="Pol/histidinol_Pase-like"/>
</dbReference>
<evidence type="ECO:0000259" key="1">
    <source>
        <dbReference type="SMART" id="SM00481"/>
    </source>
</evidence>
<dbReference type="Proteomes" id="UP000323119">
    <property type="component" value="Unassembled WGS sequence"/>
</dbReference>
<dbReference type="PANTHER" id="PTHR42924">
    <property type="entry name" value="EXONUCLEASE"/>
    <property type="match status" value="1"/>
</dbReference>
<evidence type="ECO:0000313" key="2">
    <source>
        <dbReference type="EMBL" id="KAA2561704.1"/>
    </source>
</evidence>
<dbReference type="InterPro" id="IPR003141">
    <property type="entry name" value="Pol/His_phosphatase_N"/>
</dbReference>